<protein>
    <recommendedName>
        <fullName evidence="1">F-box domain-containing protein</fullName>
    </recommendedName>
</protein>
<evidence type="ECO:0000313" key="2">
    <source>
        <dbReference type="EMBL" id="KAK6360199.1"/>
    </source>
</evidence>
<proteinExistence type="predicted"/>
<evidence type="ECO:0000313" key="3">
    <source>
        <dbReference type="Proteomes" id="UP001373714"/>
    </source>
</evidence>
<organism evidence="2 3">
    <name type="scientific">Orbilia blumenaviensis</name>
    <dbReference type="NCBI Taxonomy" id="1796055"/>
    <lineage>
        <taxon>Eukaryota</taxon>
        <taxon>Fungi</taxon>
        <taxon>Dikarya</taxon>
        <taxon>Ascomycota</taxon>
        <taxon>Pezizomycotina</taxon>
        <taxon>Orbiliomycetes</taxon>
        <taxon>Orbiliales</taxon>
        <taxon>Orbiliaceae</taxon>
        <taxon>Orbilia</taxon>
    </lineage>
</organism>
<dbReference type="SUPFAM" id="SSF81383">
    <property type="entry name" value="F-box domain"/>
    <property type="match status" value="1"/>
</dbReference>
<accession>A0AAV9VGB7</accession>
<dbReference type="InterPro" id="IPR001810">
    <property type="entry name" value="F-box_dom"/>
</dbReference>
<keyword evidence="3" id="KW-1185">Reference proteome</keyword>
<reference evidence="2 3" key="1">
    <citation type="submission" date="2019-10" db="EMBL/GenBank/DDBJ databases">
        <authorList>
            <person name="Palmer J.M."/>
        </authorList>
    </citation>
    <scope>NUCLEOTIDE SEQUENCE [LARGE SCALE GENOMIC DNA]</scope>
    <source>
        <strain evidence="2 3">TWF730</strain>
    </source>
</reference>
<dbReference type="AlphaFoldDB" id="A0AAV9VGB7"/>
<comment type="caution">
    <text evidence="2">The sequence shown here is derived from an EMBL/GenBank/DDBJ whole genome shotgun (WGS) entry which is preliminary data.</text>
</comment>
<dbReference type="EMBL" id="JAVHNS010000003">
    <property type="protein sequence ID" value="KAK6360199.1"/>
    <property type="molecule type" value="Genomic_DNA"/>
</dbReference>
<dbReference type="PROSITE" id="PS50181">
    <property type="entry name" value="FBOX"/>
    <property type="match status" value="1"/>
</dbReference>
<gene>
    <name evidence="2" type="ORF">TWF730_006350</name>
</gene>
<evidence type="ECO:0000259" key="1">
    <source>
        <dbReference type="PROSITE" id="PS50181"/>
    </source>
</evidence>
<sequence>MVMNYSELQARRECHRSREYKQQPVERNQRINWMDTFTLAEGSKGTDLNDVPIAHTYFNSLPAELLAEIFQYLSLPSIQAFSSATKCFRVVAFPYLFKSVWLSASNTKEFMPGGSLHCIQDTVRHITLASVVRQSISIPHHRELTAAYFETCTSQSTLSLFPNLSSISIMASNPFDEDYNTGKEEVFFRRPLSNIVSHPIGARIKSVTLSDPFDTASSRISLPTEDVEEWKQANPGKIFKISQPQVIELYPLALENLKINSHSMSFRRPDLAVPFARPMSFPNLYLLSPVISQSLKRVEIETGCLRFVTHKSSRRNAGNLIVVHTTTRKNDEPEIIFPSVTELSVKFDIVRGDLIRGLSTCFPNVTKLSLLGLSEIEVPQVGIMPIIYPGMATFKKLKAFKSAWPLIPDNEWRILAEAIIGWVMSGLETLETAEFIHTSRFTRNMPGKAGTGIFFTIQDTGLGGWQLLMDVKYLGSERVNGTFPVIREKELYNGGEVYLWARTPEWTF</sequence>
<feature type="domain" description="F-box" evidence="1">
    <location>
        <begin position="55"/>
        <end position="104"/>
    </location>
</feature>
<name>A0AAV9VGB7_9PEZI</name>
<dbReference type="InterPro" id="IPR036047">
    <property type="entry name" value="F-box-like_dom_sf"/>
</dbReference>
<dbReference type="Proteomes" id="UP001373714">
    <property type="component" value="Unassembled WGS sequence"/>
</dbReference>